<evidence type="ECO:0000313" key="6">
    <source>
        <dbReference type="Proteomes" id="UP000606396"/>
    </source>
</evidence>
<dbReference type="CDD" id="cd09816">
    <property type="entry name" value="prostaglandin_endoperoxide_synthase"/>
    <property type="match status" value="1"/>
</dbReference>
<dbReference type="InterPro" id="IPR019791">
    <property type="entry name" value="Haem_peroxidase_animal"/>
</dbReference>
<accession>A0ABR8HM64</accession>
<evidence type="ECO:0000256" key="4">
    <source>
        <dbReference type="ARBA" id="ARBA00023004"/>
    </source>
</evidence>
<keyword evidence="6" id="KW-1185">Reference proteome</keyword>
<evidence type="ECO:0000313" key="5">
    <source>
        <dbReference type="EMBL" id="MBD2616341.1"/>
    </source>
</evidence>
<keyword evidence="5" id="KW-0575">Peroxidase</keyword>
<evidence type="ECO:0000256" key="1">
    <source>
        <dbReference type="ARBA" id="ARBA00022723"/>
    </source>
</evidence>
<dbReference type="RefSeq" id="WP_190952790.1">
    <property type="nucleotide sequence ID" value="NZ_JACJTC010000047.1"/>
</dbReference>
<dbReference type="PANTHER" id="PTHR11903">
    <property type="entry name" value="PROSTAGLANDIN G/H SYNTHASE"/>
    <property type="match status" value="1"/>
</dbReference>
<reference evidence="5 6" key="1">
    <citation type="journal article" date="2020" name="ISME J.">
        <title>Comparative genomics reveals insights into cyanobacterial evolution and habitat adaptation.</title>
        <authorList>
            <person name="Chen M.Y."/>
            <person name="Teng W.K."/>
            <person name="Zhao L."/>
            <person name="Hu C.X."/>
            <person name="Zhou Y.K."/>
            <person name="Han B.P."/>
            <person name="Song L.R."/>
            <person name="Shu W.S."/>
        </authorList>
    </citation>
    <scope>NUCLEOTIDE SEQUENCE [LARGE SCALE GENOMIC DNA]</scope>
    <source>
        <strain evidence="5 6">FACHB-252</strain>
    </source>
</reference>
<keyword evidence="3" id="KW-0560">Oxidoreductase</keyword>
<gene>
    <name evidence="5" type="ORF">H6G94_34805</name>
</gene>
<dbReference type="PROSITE" id="PS50292">
    <property type="entry name" value="PEROXIDASE_3"/>
    <property type="match status" value="1"/>
</dbReference>
<keyword evidence="4" id="KW-0408">Iron</keyword>
<name>A0ABR8HM64_NOSPU</name>
<dbReference type="InterPro" id="IPR010255">
    <property type="entry name" value="Haem_peroxidase_sf"/>
</dbReference>
<keyword evidence="1" id="KW-0479">Metal-binding</keyword>
<evidence type="ECO:0000256" key="3">
    <source>
        <dbReference type="ARBA" id="ARBA00023002"/>
    </source>
</evidence>
<dbReference type="GO" id="GO:0004601">
    <property type="term" value="F:peroxidase activity"/>
    <property type="evidence" value="ECO:0007669"/>
    <property type="project" value="UniProtKB-KW"/>
</dbReference>
<dbReference type="Pfam" id="PF03098">
    <property type="entry name" value="An_peroxidase"/>
    <property type="match status" value="1"/>
</dbReference>
<evidence type="ECO:0000256" key="2">
    <source>
        <dbReference type="ARBA" id="ARBA00022964"/>
    </source>
</evidence>
<protein>
    <submittedName>
        <fullName evidence="5">Heme peroxidase</fullName>
    </submittedName>
</protein>
<keyword evidence="2" id="KW-0223">Dioxygenase</keyword>
<dbReference type="PANTHER" id="PTHR11903:SF39">
    <property type="entry name" value="PROSTAGLANDIN G_H SYNTHASE 2-LIKE"/>
    <property type="match status" value="1"/>
</dbReference>
<dbReference type="InterPro" id="IPR037120">
    <property type="entry name" value="Haem_peroxidase_sf_animal"/>
</dbReference>
<dbReference type="SUPFAM" id="SSF48113">
    <property type="entry name" value="Heme-dependent peroxidases"/>
    <property type="match status" value="1"/>
</dbReference>
<dbReference type="Gene3D" id="1.10.640.10">
    <property type="entry name" value="Haem peroxidase domain superfamily, animal type"/>
    <property type="match status" value="1"/>
</dbReference>
<dbReference type="EMBL" id="JACJTC010000047">
    <property type="protein sequence ID" value="MBD2616341.1"/>
    <property type="molecule type" value="Genomic_DNA"/>
</dbReference>
<dbReference type="Proteomes" id="UP000606396">
    <property type="component" value="Unassembled WGS sequence"/>
</dbReference>
<dbReference type="PRINTS" id="PR00457">
    <property type="entry name" value="ANPEROXIDASE"/>
</dbReference>
<proteinExistence type="predicted"/>
<sequence>MINKRDVSRDGLINKLETYALTNFKPIWNLIQNNNFLKKKINKLLINNAIHKVPTRPYPFSTMSPYTSWDSLTDRSYSGLHLPPIDWKPLTDKNYTGINFTPTDIFEINLPNLEDLSTLYSKTGETKYSPKSTLIFPYFVQWFTDSFLRTERHYHLKNISNHQIDLSTVYGLNSKITQLLRAYQGGKLKSQIINGEEYPLFYYNENGQPKEEFKGLPHQFVNGFIPKSETFPPEKKQTLFAMGVELERTNVQIGYVMLNILGLREHNRLCDLLAKNYPNWDDERLFQTARNITIVEILKIVVEEYVNHITPYHFKFFADPLIFSNEKWYRQNWMTIEFTLVYRWHSMLPDTIIYDGQEIPTYETQWNNQMIINQGLGALFEETCSQPAAKLSLFNTPDFLIPVELASIRLGRAAKLRSYNDYRELCQYPRVTHFYQISSDEKIQQELERLYHHVDNIEFYVGLYAEDLRENSALPSLVGRLIGIDAFSQVLTNPLLAENIFNPETFSPVGWEEIQNTNTLSDLLHRNIPQTNRKYKVSFYREGWQPV</sequence>
<comment type="caution">
    <text evidence="5">The sequence shown here is derived from an EMBL/GenBank/DDBJ whole genome shotgun (WGS) entry which is preliminary data.</text>
</comment>
<dbReference type="InterPro" id="IPR050783">
    <property type="entry name" value="Oxylipin_biosynth_metab"/>
</dbReference>
<organism evidence="5 6">
    <name type="scientific">Nostoc punctiforme FACHB-252</name>
    <dbReference type="NCBI Taxonomy" id="1357509"/>
    <lineage>
        <taxon>Bacteria</taxon>
        <taxon>Bacillati</taxon>
        <taxon>Cyanobacteriota</taxon>
        <taxon>Cyanophyceae</taxon>
        <taxon>Nostocales</taxon>
        <taxon>Nostocaceae</taxon>
        <taxon>Nostoc</taxon>
    </lineage>
</organism>